<feature type="transmembrane region" description="Helical" evidence="1">
    <location>
        <begin position="93"/>
        <end position="114"/>
    </location>
</feature>
<gene>
    <name evidence="2" type="ORF">KHB02_029230</name>
</gene>
<evidence type="ECO:0000313" key="2">
    <source>
        <dbReference type="EMBL" id="MCH6269619.1"/>
    </source>
</evidence>
<comment type="caution">
    <text evidence="2">The sequence shown here is derived from an EMBL/GenBank/DDBJ whole genome shotgun (WGS) entry which is preliminary data.</text>
</comment>
<sequence length="148" mass="17102">MNSVKHLNDLKSQLLPKRRLTFKHVLAGGVLGSLIGTYLDLYFVGKGMYEFTFRPLADVFSINIGFTLVVLPIFMAVFLYVIAGLNKWGRMGVILFASLLMPILEKLAEVLGLFKHAVEWKHIYTFFWYLLFLSAVTTFFQWLEKEEK</sequence>
<keyword evidence="3" id="KW-1185">Reference proteome</keyword>
<evidence type="ECO:0000256" key="1">
    <source>
        <dbReference type="SAM" id="Phobius"/>
    </source>
</evidence>
<accession>A0A9J6N3M4</accession>
<proteinExistence type="predicted"/>
<feature type="transmembrane region" description="Helical" evidence="1">
    <location>
        <begin position="126"/>
        <end position="143"/>
    </location>
</feature>
<name>A0A9J6N3M4_9BACI</name>
<reference evidence="2 3" key="1">
    <citation type="submission" date="2022-03" db="EMBL/GenBank/DDBJ databases">
        <title>Novel Bacillus species.</title>
        <authorList>
            <person name="Liu G."/>
        </authorList>
    </citation>
    <scope>NUCLEOTIDE SEQUENCE [LARGE SCALE GENOMIC DNA]</scope>
    <source>
        <strain evidence="2 3">FJAT-50051</strain>
    </source>
</reference>
<dbReference type="InterPro" id="IPR048147">
    <property type="entry name" value="CBO0543-like"/>
</dbReference>
<feature type="transmembrane region" description="Helical" evidence="1">
    <location>
        <begin position="59"/>
        <end position="81"/>
    </location>
</feature>
<protein>
    <submittedName>
        <fullName evidence="2">Uncharacterized protein</fullName>
    </submittedName>
</protein>
<dbReference type="NCBIfam" id="NF041644">
    <property type="entry name" value="CBO0543_fam"/>
    <property type="match status" value="1"/>
</dbReference>
<dbReference type="Proteomes" id="UP000677265">
    <property type="component" value="Unassembled WGS sequence"/>
</dbReference>
<organism evidence="2 3">
    <name type="scientific">Neobacillus citreus</name>
    <dbReference type="NCBI Taxonomy" id="2833578"/>
    <lineage>
        <taxon>Bacteria</taxon>
        <taxon>Bacillati</taxon>
        <taxon>Bacillota</taxon>
        <taxon>Bacilli</taxon>
        <taxon>Bacillales</taxon>
        <taxon>Bacillaceae</taxon>
        <taxon>Neobacillus</taxon>
    </lineage>
</organism>
<dbReference type="AlphaFoldDB" id="A0A9J6N3M4"/>
<keyword evidence="1" id="KW-0472">Membrane</keyword>
<dbReference type="EMBL" id="JAGYPE020000121">
    <property type="protein sequence ID" value="MCH6269619.1"/>
    <property type="molecule type" value="Genomic_DNA"/>
</dbReference>
<evidence type="ECO:0000313" key="3">
    <source>
        <dbReference type="Proteomes" id="UP000677265"/>
    </source>
</evidence>
<keyword evidence="1" id="KW-0812">Transmembrane</keyword>
<feature type="transmembrane region" description="Helical" evidence="1">
    <location>
        <begin position="20"/>
        <end position="39"/>
    </location>
</feature>
<keyword evidence="1" id="KW-1133">Transmembrane helix</keyword>
<dbReference type="RefSeq" id="WP_241114194.1">
    <property type="nucleotide sequence ID" value="NZ_JAGYPE020000121.1"/>
</dbReference>